<dbReference type="Proteomes" id="UP000259762">
    <property type="component" value="Chromosome"/>
</dbReference>
<dbReference type="OrthoDB" id="7164945at2"/>
<sequence length="1344" mass="149065">MRTSERCPLRGSPQPPQVIRTCKPSCPVAAAGGAGGGNEMGLQFAKVEGNFHNKFDIQSELLEQLQIKLTVHSTDPLADATKQYVDRTLKTTLEVFNTNFALEPHNTPQELNVYVFEHKREFDAALEAVGIHKKNIGGIAWPSDNRIYVYKEGKNRVANLPHELSHLLFDYAISSRYGFHKGVDILNEGVGEYIQHIVEHGHRVDLDLMRRADHVLQMFKDDPQLNSTKNLDGIMAIIDEHTKLNEKGQQDPQAPKYIALKYDLGATLVHYLQTHNPSLLRESFKNSSTAPYDPHSVYSGQRASTLVTLDPFNPVMNVPAEFEKWLNENATEQFVKRHNALFVRTHSLIGFEDKIIDGEVKEVKVFDAHLENSAGGMVRVLSPVGHIGIYDKICALNPYSGDVFDIPYEYHFLKPVIVDGVRQYTYCNASGEEYLLGKYYKNVNSISKIMTKYDHETAKIRESLVKAEKAYDQYLQTQNAHSEHALRKAIEHASVMLSGGLNNIPESVPHMDFATIAGTEYENRSIGLNVQVKMLGAAYAEYVTRHAYALMLGHVNSAESLMICKALKHLLYIDPIRMRGDDQSALKELWRQQGILSLEATGKGDVSGVSVFLPGGKKIAELPSDSEAFVVFENGQAGFRNFVTSDGLKSVYTTYSEAPVAVVTLDERGNKISQFVRGTVDNGTSVVVGLNKFSDPKVIGHSGDDSITVSEGVTIEPATNAPEIGPGTVARKGEVVDDRGTDRTSDDTYDAAVYSNNEMVIQRLSRLQFYMREERRDEDGNVVDNPAFFIRDVAASRVLQFPDSITHLKLVRTENGTTRLVPCTKDGNTNPPGMPYNTKGYTYIDPIFAYQRIEADWIAKHAKLDLIDFTRYADGTLFKLRWNADDPQIPKTEQGEIIRVHDQSHFARAELIYEPENVKIGELSNAPSFFQGDIFLAFDPNYSHSDFVSSLHEQEVELQDGGNGTKRVSLTGKGDLGTDSGFSDYYSFMQRQWGDSPELVQEIHKRAGIVENTPADQGAIDATKVLKVDASEHDLQQLRGSMLYLLASDRVVNGQKVHEHVFFIADINDGSYFQLPKAITHLKVVTHNGQKHLVPSTSSGLENPKGMPQDLGEHRYISSVLVHENAVTDHMSRIPVTNVLLANLNKYADGTLLEIRDNGNISYDGIGATGDGYSELVHLFDKHGNEVGVLSKHPNLLVGKVALGTRKEQAPGLGEVPTEAVDHGVHGTKSSESDTVSTRSAHDDALDDFLRARHDNMRASGGSGTNKVQRTPRSNDDYTEIESGMLSDPTLPHTDPHITNAGVRGGTIPNRDYTDDALIDSVAWNTHCSDGTQCHAHEHNLLPL</sequence>
<reference evidence="3" key="1">
    <citation type="submission" date="2018-06" db="EMBL/GenBank/DDBJ databases">
        <title>The Anaplasma ovis genome reveals a high proportion of pseudogenes.</title>
        <authorList>
            <person name="Liu Z."/>
            <person name="Peasley A.M."/>
            <person name="Yang J."/>
            <person name="Li Y."/>
            <person name="Guan G."/>
            <person name="Luo J."/>
            <person name="Yin H."/>
            <person name="Brayton K.A."/>
        </authorList>
    </citation>
    <scope>NUCLEOTIDE SEQUENCE [LARGE SCALE GENOMIC DNA]</scope>
    <source>
        <strain evidence="3">Haibei</strain>
    </source>
</reference>
<reference evidence="2 3" key="2">
    <citation type="journal article" date="2019" name="BMC Genomics">
        <title>The Anaplasma ovis genome reveals a high proportion of pseudogenes.</title>
        <authorList>
            <person name="Liu Z."/>
            <person name="Peasley A.M."/>
            <person name="Yang J."/>
            <person name="Li Y."/>
            <person name="Guan G."/>
            <person name="Luo J."/>
            <person name="Yin H."/>
            <person name="Brayton K.A."/>
        </authorList>
    </citation>
    <scope>NUCLEOTIDE SEQUENCE [LARGE SCALE GENOMIC DNA]</scope>
    <source>
        <strain evidence="2 3">Haibei</strain>
    </source>
</reference>
<dbReference type="EMBL" id="CP015994">
    <property type="protein sequence ID" value="ASI47367.1"/>
    <property type="molecule type" value="Genomic_DNA"/>
</dbReference>
<accession>A0A2Z2LE80</accession>
<keyword evidence="3" id="KW-1185">Reference proteome</keyword>
<evidence type="ECO:0000313" key="3">
    <source>
        <dbReference type="Proteomes" id="UP000259762"/>
    </source>
</evidence>
<gene>
    <name evidence="2" type="ORF">AOV_00005</name>
</gene>
<dbReference type="Gene3D" id="3.40.30.160">
    <property type="entry name" value="Collagenase ColT, N-terminal domain"/>
    <property type="match status" value="1"/>
</dbReference>
<evidence type="ECO:0000313" key="2">
    <source>
        <dbReference type="EMBL" id="ASI47367.1"/>
    </source>
</evidence>
<feature type="region of interest" description="Disordered" evidence="1">
    <location>
        <begin position="1208"/>
        <end position="1240"/>
    </location>
</feature>
<name>A0A2Z2LE80_9RICK</name>
<feature type="region of interest" description="Disordered" evidence="1">
    <location>
        <begin position="1286"/>
        <end position="1306"/>
    </location>
</feature>
<dbReference type="KEGG" id="aoh:AOV_00005"/>
<feature type="compositionally biased region" description="Basic and acidic residues" evidence="1">
    <location>
        <begin position="1220"/>
        <end position="1232"/>
    </location>
</feature>
<protein>
    <submittedName>
        <fullName evidence="2">Uncharacterized protein</fullName>
    </submittedName>
</protein>
<proteinExistence type="predicted"/>
<evidence type="ECO:0000256" key="1">
    <source>
        <dbReference type="SAM" id="MobiDB-lite"/>
    </source>
</evidence>
<organism evidence="2 3">
    <name type="scientific">Anaplasma ovis str. Haibei</name>
    <dbReference type="NCBI Taxonomy" id="1248439"/>
    <lineage>
        <taxon>Bacteria</taxon>
        <taxon>Pseudomonadati</taxon>
        <taxon>Pseudomonadota</taxon>
        <taxon>Alphaproteobacteria</taxon>
        <taxon>Rickettsiales</taxon>
        <taxon>Anaplasmataceae</taxon>
        <taxon>Anaplasma</taxon>
    </lineage>
</organism>